<organism evidence="1 2">
    <name type="scientific">Wigglesworthia glossinidia brevipalpis</name>
    <dbReference type="NCBI Taxonomy" id="36870"/>
    <lineage>
        <taxon>Bacteria</taxon>
        <taxon>Pseudomonadati</taxon>
        <taxon>Pseudomonadota</taxon>
        <taxon>Gammaproteobacteria</taxon>
        <taxon>Enterobacterales</taxon>
        <taxon>Erwiniaceae</taxon>
        <taxon>Wigglesworthia</taxon>
    </lineage>
</organism>
<dbReference type="HOGENOM" id="CLU_1204389_0_0_6"/>
<sequence length="230" mass="27255">MTDKTSINIIILNTYNEFYSIACITKNNSFFEKKYPISKNNKNYILFTIDYVLKKSKLIFSDINLITFGLGSVRTTGFRICISVIQGLTFYKKTPVLGISIFRALAQKLWRITNKKNIIVVIVNKKNRISWEEYEFNQNKNFLFLKDNKYDSNIQSLIYTLSISSKKFAISVSNFDIYVLLKCSLKKYNKIFYYKIFDICIKDIISISYYFFYKKKYCTSDKILSYYKII</sequence>
<keyword evidence="2" id="KW-1185">Reference proteome</keyword>
<protein>
    <submittedName>
        <fullName evidence="1">YeaZ protein</fullName>
    </submittedName>
</protein>
<dbReference type="Gene3D" id="3.30.420.40">
    <property type="match status" value="2"/>
</dbReference>
<name>Q8D2I2_WIGBR</name>
<reference evidence="1 2" key="1">
    <citation type="journal article" date="2002" name="Nat. Genet.">
        <title>Genome sequence of the endocellular obligate symbiont of tsetse flies, Wigglesworthia glossinidia.</title>
        <authorList>
            <person name="Akman L."/>
            <person name="Yamashita A."/>
            <person name="Watanabe H."/>
            <person name="Oshima K."/>
            <person name="Shiba T."/>
            <person name="Hattori M."/>
            <person name="Aksoy S."/>
        </authorList>
    </citation>
    <scope>NUCLEOTIDE SEQUENCE [LARGE SCALE GENOMIC DNA]</scope>
</reference>
<accession>Q8D2I2</accession>
<proteinExistence type="predicted"/>
<gene>
    <name evidence="1" type="primary">yeaZ</name>
</gene>
<evidence type="ECO:0000313" key="2">
    <source>
        <dbReference type="Proteomes" id="UP000000562"/>
    </source>
</evidence>
<dbReference type="EMBL" id="BA000021">
    <property type="protein sequence ID" value="BAC24518.1"/>
    <property type="molecule type" value="Genomic_DNA"/>
</dbReference>
<dbReference type="OrthoDB" id="9809995at2"/>
<dbReference type="eggNOG" id="COG1214">
    <property type="taxonomic scope" value="Bacteria"/>
</dbReference>
<dbReference type="STRING" id="36870.gene:10368872"/>
<dbReference type="SUPFAM" id="SSF53067">
    <property type="entry name" value="Actin-like ATPase domain"/>
    <property type="match status" value="1"/>
</dbReference>
<dbReference type="InterPro" id="IPR043129">
    <property type="entry name" value="ATPase_NBD"/>
</dbReference>
<dbReference type="AlphaFoldDB" id="Q8D2I2"/>
<evidence type="ECO:0000313" key="1">
    <source>
        <dbReference type="EMBL" id="BAC24518.1"/>
    </source>
</evidence>
<dbReference type="KEGG" id="wbr:yeaZ"/>
<dbReference type="Proteomes" id="UP000000562">
    <property type="component" value="Chromosome"/>
</dbReference>